<comment type="caution">
    <text evidence="2">The sequence shown here is derived from an EMBL/GenBank/DDBJ whole genome shotgun (WGS) entry which is preliminary data.</text>
</comment>
<sequence length="203" mass="23172">MTIREYFQLVAPWLLVTLCFVSVWSWTHLSQCRTWWQKLLVPALTAVITWAPIGGLSLADYILSLNPNFSIGSLALLVVLLWPKFTGKPLLSDANLWLFCLWNLILSLNLAFSYLGLIPYDMYASGYHFSLWFIIPAVITLRAVWSLNPLSIIFIAYIVAFDLKLLPSDNFFDYLTDGFLLVLSLGLLFQVAVLAVKKYSRRL</sequence>
<evidence type="ECO:0000256" key="1">
    <source>
        <dbReference type="SAM" id="Phobius"/>
    </source>
</evidence>
<feature type="transmembrane region" description="Helical" evidence="1">
    <location>
        <begin position="65"/>
        <end position="82"/>
    </location>
</feature>
<feature type="transmembrane region" description="Helical" evidence="1">
    <location>
        <begin position="6"/>
        <end position="27"/>
    </location>
</feature>
<organism evidence="2">
    <name type="scientific">Desulfobacca acetoxidans</name>
    <dbReference type="NCBI Taxonomy" id="60893"/>
    <lineage>
        <taxon>Bacteria</taxon>
        <taxon>Pseudomonadati</taxon>
        <taxon>Thermodesulfobacteriota</taxon>
        <taxon>Desulfobaccia</taxon>
        <taxon>Desulfobaccales</taxon>
        <taxon>Desulfobaccaceae</taxon>
        <taxon>Desulfobacca</taxon>
    </lineage>
</organism>
<dbReference type="EMBL" id="DTGR01000172">
    <property type="protein sequence ID" value="HHS30196.1"/>
    <property type="molecule type" value="Genomic_DNA"/>
</dbReference>
<feature type="transmembrane region" description="Helical" evidence="1">
    <location>
        <begin position="39"/>
        <end position="59"/>
    </location>
</feature>
<keyword evidence="1" id="KW-0472">Membrane</keyword>
<accession>A0A7V6A558</accession>
<keyword evidence="1" id="KW-1133">Transmembrane helix</keyword>
<feature type="transmembrane region" description="Helical" evidence="1">
    <location>
        <begin position="150"/>
        <end position="166"/>
    </location>
</feature>
<protein>
    <submittedName>
        <fullName evidence="2">Uncharacterized protein</fullName>
    </submittedName>
</protein>
<evidence type="ECO:0000313" key="2">
    <source>
        <dbReference type="EMBL" id="HHS30196.1"/>
    </source>
</evidence>
<reference evidence="2" key="1">
    <citation type="journal article" date="2020" name="mSystems">
        <title>Genome- and Community-Level Interaction Insights into Carbon Utilization and Element Cycling Functions of Hydrothermarchaeota in Hydrothermal Sediment.</title>
        <authorList>
            <person name="Zhou Z."/>
            <person name="Liu Y."/>
            <person name="Xu W."/>
            <person name="Pan J."/>
            <person name="Luo Z.H."/>
            <person name="Li M."/>
        </authorList>
    </citation>
    <scope>NUCLEOTIDE SEQUENCE [LARGE SCALE GENOMIC DNA]</scope>
    <source>
        <strain evidence="2">SpSt-767</strain>
    </source>
</reference>
<proteinExistence type="predicted"/>
<name>A0A7V6A558_9BACT</name>
<keyword evidence="1" id="KW-0812">Transmembrane</keyword>
<feature type="transmembrane region" description="Helical" evidence="1">
    <location>
        <begin position="94"/>
        <end position="115"/>
    </location>
</feature>
<feature type="transmembrane region" description="Helical" evidence="1">
    <location>
        <begin position="178"/>
        <end position="196"/>
    </location>
</feature>
<gene>
    <name evidence="2" type="ORF">ENV52_10915</name>
</gene>
<dbReference type="AlphaFoldDB" id="A0A7V6A558"/>